<gene>
    <name evidence="2" type="ORF">P691DRAFT_729414</name>
</gene>
<dbReference type="PROSITE" id="PS50011">
    <property type="entry name" value="PROTEIN_KINASE_DOM"/>
    <property type="match status" value="1"/>
</dbReference>
<dbReference type="OrthoDB" id="122279at2759"/>
<keyword evidence="3" id="KW-1185">Reference proteome</keyword>
<dbReference type="InterPro" id="IPR008271">
    <property type="entry name" value="Ser/Thr_kinase_AS"/>
</dbReference>
<organism evidence="2 3">
    <name type="scientific">Macrolepiota fuliginosa MF-IS2</name>
    <dbReference type="NCBI Taxonomy" id="1400762"/>
    <lineage>
        <taxon>Eukaryota</taxon>
        <taxon>Fungi</taxon>
        <taxon>Dikarya</taxon>
        <taxon>Basidiomycota</taxon>
        <taxon>Agaricomycotina</taxon>
        <taxon>Agaricomycetes</taxon>
        <taxon>Agaricomycetidae</taxon>
        <taxon>Agaricales</taxon>
        <taxon>Agaricineae</taxon>
        <taxon>Agaricaceae</taxon>
        <taxon>Macrolepiota</taxon>
    </lineage>
</organism>
<comment type="caution">
    <text evidence="2">The sequence shown here is derived from an EMBL/GenBank/DDBJ whole genome shotgun (WGS) entry which is preliminary data.</text>
</comment>
<dbReference type="InterPro" id="IPR001245">
    <property type="entry name" value="Ser-Thr/Tyr_kinase_cat_dom"/>
</dbReference>
<dbReference type="InterPro" id="IPR011009">
    <property type="entry name" value="Kinase-like_dom_sf"/>
</dbReference>
<dbReference type="InterPro" id="IPR000719">
    <property type="entry name" value="Prot_kinase_dom"/>
</dbReference>
<accession>A0A9P6C4P2</accession>
<dbReference type="SMART" id="SM00220">
    <property type="entry name" value="S_TKc"/>
    <property type="match status" value="1"/>
</dbReference>
<dbReference type="SUPFAM" id="SSF56112">
    <property type="entry name" value="Protein kinase-like (PK-like)"/>
    <property type="match status" value="1"/>
</dbReference>
<keyword evidence="2" id="KW-0418">Kinase</keyword>
<dbReference type="Gene3D" id="1.10.510.10">
    <property type="entry name" value="Transferase(Phosphotransferase) domain 1"/>
    <property type="match status" value="1"/>
</dbReference>
<proteinExistence type="predicted"/>
<sequence length="409" mass="46099">MIVVLLIQAILSNKSLYKRLLGVRGEAAQRILDCLQQLLCSHTSRNNAFRSHLLATTLRLCDASGMYPLCLTLRGVQCEDKVVTAGQFGEIRRGRFQNQIVYLKVVKLYEKSQISRVLKGFTCEAIVWRQLNHPNLLPCYGIYQMDDRNGRVCLVSPWMENGNVSEYLKDNPDTARIPLVRDIVLGLDHLHTGQIAHGDLKGANIMITPTGSACLTDFGLSSVVNEDILRWTSLEITTQMGGTVRWMAPELLGDESDKTVHPTFFSDVFALSSVMYEILADQLPFHEFTRNHTVILKIFSGEKPSKPPPDAWADLELTDGLWELMVLCWSFEPDKRPMLPEIIERLREVPLNPVSKRRMEYKQQKTDQEANAQPFTSTVFQAAQSHHGNVMFSEGDIELLKGLIGAACP</sequence>
<dbReference type="InterPro" id="IPR051681">
    <property type="entry name" value="Ser/Thr_Kinases-Pseudokinases"/>
</dbReference>
<dbReference type="EMBL" id="MU151156">
    <property type="protein sequence ID" value="KAF9448599.1"/>
    <property type="molecule type" value="Genomic_DNA"/>
</dbReference>
<dbReference type="Pfam" id="PF07714">
    <property type="entry name" value="PK_Tyr_Ser-Thr"/>
    <property type="match status" value="1"/>
</dbReference>
<dbReference type="AlphaFoldDB" id="A0A9P6C4P2"/>
<dbReference type="PROSITE" id="PS00108">
    <property type="entry name" value="PROTEIN_KINASE_ST"/>
    <property type="match status" value="1"/>
</dbReference>
<evidence type="ECO:0000313" key="2">
    <source>
        <dbReference type="EMBL" id="KAF9448599.1"/>
    </source>
</evidence>
<dbReference type="Proteomes" id="UP000807342">
    <property type="component" value="Unassembled WGS sequence"/>
</dbReference>
<dbReference type="PANTHER" id="PTHR44329">
    <property type="entry name" value="SERINE/THREONINE-PROTEIN KINASE TNNI3K-RELATED"/>
    <property type="match status" value="1"/>
</dbReference>
<feature type="domain" description="Protein kinase" evidence="1">
    <location>
        <begin position="77"/>
        <end position="351"/>
    </location>
</feature>
<dbReference type="GO" id="GO:0005524">
    <property type="term" value="F:ATP binding"/>
    <property type="evidence" value="ECO:0007669"/>
    <property type="project" value="InterPro"/>
</dbReference>
<dbReference type="GO" id="GO:0004674">
    <property type="term" value="F:protein serine/threonine kinase activity"/>
    <property type="evidence" value="ECO:0007669"/>
    <property type="project" value="TreeGrafter"/>
</dbReference>
<keyword evidence="2" id="KW-0808">Transferase</keyword>
<name>A0A9P6C4P2_9AGAR</name>
<reference evidence="2" key="1">
    <citation type="submission" date="2020-11" db="EMBL/GenBank/DDBJ databases">
        <authorList>
            <consortium name="DOE Joint Genome Institute"/>
            <person name="Ahrendt S."/>
            <person name="Riley R."/>
            <person name="Andreopoulos W."/>
            <person name="Labutti K."/>
            <person name="Pangilinan J."/>
            <person name="Ruiz-Duenas F.J."/>
            <person name="Barrasa J.M."/>
            <person name="Sanchez-Garcia M."/>
            <person name="Camarero S."/>
            <person name="Miyauchi S."/>
            <person name="Serrano A."/>
            <person name="Linde D."/>
            <person name="Babiker R."/>
            <person name="Drula E."/>
            <person name="Ayuso-Fernandez I."/>
            <person name="Pacheco R."/>
            <person name="Padilla G."/>
            <person name="Ferreira P."/>
            <person name="Barriuso J."/>
            <person name="Kellner H."/>
            <person name="Castanera R."/>
            <person name="Alfaro M."/>
            <person name="Ramirez L."/>
            <person name="Pisabarro A.G."/>
            <person name="Kuo A."/>
            <person name="Tritt A."/>
            <person name="Lipzen A."/>
            <person name="He G."/>
            <person name="Yan M."/>
            <person name="Ng V."/>
            <person name="Cullen D."/>
            <person name="Martin F."/>
            <person name="Rosso M.-N."/>
            <person name="Henrissat B."/>
            <person name="Hibbett D."/>
            <person name="Martinez A.T."/>
            <person name="Grigoriev I.V."/>
        </authorList>
    </citation>
    <scope>NUCLEOTIDE SEQUENCE</scope>
    <source>
        <strain evidence="2">MF-IS2</strain>
    </source>
</reference>
<evidence type="ECO:0000313" key="3">
    <source>
        <dbReference type="Proteomes" id="UP000807342"/>
    </source>
</evidence>
<evidence type="ECO:0000259" key="1">
    <source>
        <dbReference type="PROSITE" id="PS50011"/>
    </source>
</evidence>
<protein>
    <submittedName>
        <fullName evidence="2">Kinase-like protein</fullName>
    </submittedName>
</protein>